<keyword evidence="3" id="KW-1185">Reference proteome</keyword>
<evidence type="ECO:0000256" key="1">
    <source>
        <dbReference type="SAM" id="MobiDB-lite"/>
    </source>
</evidence>
<dbReference type="AlphaFoldDB" id="A0A5B7CGE1"/>
<dbReference type="EMBL" id="VSRR010000025">
    <property type="protein sequence ID" value="MPC08338.1"/>
    <property type="molecule type" value="Genomic_DNA"/>
</dbReference>
<evidence type="ECO:0000313" key="3">
    <source>
        <dbReference type="Proteomes" id="UP000324222"/>
    </source>
</evidence>
<name>A0A5B7CGE1_PORTR</name>
<evidence type="ECO:0000313" key="2">
    <source>
        <dbReference type="EMBL" id="MPC08338.1"/>
    </source>
</evidence>
<reference evidence="2 3" key="1">
    <citation type="submission" date="2019-05" db="EMBL/GenBank/DDBJ databases">
        <title>Another draft genome of Portunus trituberculatus and its Hox gene families provides insights of decapod evolution.</title>
        <authorList>
            <person name="Jeong J.-H."/>
            <person name="Song I."/>
            <person name="Kim S."/>
            <person name="Choi T."/>
            <person name="Kim D."/>
            <person name="Ryu S."/>
            <person name="Kim W."/>
        </authorList>
    </citation>
    <scope>NUCLEOTIDE SEQUENCE [LARGE SCALE GENOMIC DNA]</scope>
    <source>
        <tissue evidence="2">Muscle</tissue>
    </source>
</reference>
<gene>
    <name evidence="2" type="ORF">E2C01_000922</name>
</gene>
<feature type="region of interest" description="Disordered" evidence="1">
    <location>
        <begin position="1"/>
        <end position="56"/>
    </location>
</feature>
<comment type="caution">
    <text evidence="2">The sequence shown here is derived from an EMBL/GenBank/DDBJ whole genome shotgun (WGS) entry which is preliminary data.</text>
</comment>
<dbReference type="Proteomes" id="UP000324222">
    <property type="component" value="Unassembled WGS sequence"/>
</dbReference>
<sequence length="69" mass="7651">MPGGDVGSRKKEEMSLKTHDQSRKGASMNTKELTRTKQSRTSNPENEQCHDKSSCQRSVTTTIILCGHS</sequence>
<feature type="compositionally biased region" description="Basic and acidic residues" evidence="1">
    <location>
        <begin position="7"/>
        <end position="23"/>
    </location>
</feature>
<proteinExistence type="predicted"/>
<accession>A0A5B7CGE1</accession>
<protein>
    <submittedName>
        <fullName evidence="2">Uncharacterized protein</fullName>
    </submittedName>
</protein>
<organism evidence="2 3">
    <name type="scientific">Portunus trituberculatus</name>
    <name type="common">Swimming crab</name>
    <name type="synonym">Neptunus trituberculatus</name>
    <dbReference type="NCBI Taxonomy" id="210409"/>
    <lineage>
        <taxon>Eukaryota</taxon>
        <taxon>Metazoa</taxon>
        <taxon>Ecdysozoa</taxon>
        <taxon>Arthropoda</taxon>
        <taxon>Crustacea</taxon>
        <taxon>Multicrustacea</taxon>
        <taxon>Malacostraca</taxon>
        <taxon>Eumalacostraca</taxon>
        <taxon>Eucarida</taxon>
        <taxon>Decapoda</taxon>
        <taxon>Pleocyemata</taxon>
        <taxon>Brachyura</taxon>
        <taxon>Eubrachyura</taxon>
        <taxon>Portunoidea</taxon>
        <taxon>Portunidae</taxon>
        <taxon>Portuninae</taxon>
        <taxon>Portunus</taxon>
    </lineage>
</organism>